<dbReference type="SUPFAM" id="SSF53927">
    <property type="entry name" value="Cytidine deaminase-like"/>
    <property type="match status" value="1"/>
</dbReference>
<keyword evidence="9" id="KW-1185">Reference proteome</keyword>
<reference evidence="8 9" key="1">
    <citation type="submission" date="2020-03" db="EMBL/GenBank/DDBJ databases">
        <authorList>
            <person name="Kim M.K."/>
        </authorList>
    </citation>
    <scope>NUCLEOTIDE SEQUENCE [LARGE SCALE GENOMIC DNA]</scope>
    <source>
        <strain evidence="8 9">BT328</strain>
    </source>
</reference>
<proteinExistence type="inferred from homology"/>
<keyword evidence="4" id="KW-0378">Hydrolase</keyword>
<evidence type="ECO:0000256" key="5">
    <source>
        <dbReference type="ARBA" id="ARBA00022833"/>
    </source>
</evidence>
<evidence type="ECO:0000256" key="1">
    <source>
        <dbReference type="ARBA" id="ARBA00001947"/>
    </source>
</evidence>
<name>A0A6G9AQI3_9BACT</name>
<evidence type="ECO:0000256" key="3">
    <source>
        <dbReference type="ARBA" id="ARBA00022723"/>
    </source>
</evidence>
<dbReference type="EMBL" id="CP050063">
    <property type="protein sequence ID" value="QIP14535.1"/>
    <property type="molecule type" value="Genomic_DNA"/>
</dbReference>
<dbReference type="KEGG" id="spib:G8759_18920"/>
<evidence type="ECO:0000256" key="6">
    <source>
        <dbReference type="SAM" id="MobiDB-lite"/>
    </source>
</evidence>
<evidence type="ECO:0000256" key="2">
    <source>
        <dbReference type="ARBA" id="ARBA00006576"/>
    </source>
</evidence>
<evidence type="ECO:0000313" key="8">
    <source>
        <dbReference type="EMBL" id="QIP14535.1"/>
    </source>
</evidence>
<dbReference type="PANTHER" id="PTHR11086">
    <property type="entry name" value="DEOXYCYTIDYLATE DEAMINASE-RELATED"/>
    <property type="match status" value="1"/>
</dbReference>
<dbReference type="Proteomes" id="UP000501802">
    <property type="component" value="Chromosome"/>
</dbReference>
<dbReference type="Gene3D" id="3.40.140.10">
    <property type="entry name" value="Cytidine Deaminase, domain 2"/>
    <property type="match status" value="1"/>
</dbReference>
<dbReference type="GO" id="GO:0005737">
    <property type="term" value="C:cytoplasm"/>
    <property type="evidence" value="ECO:0007669"/>
    <property type="project" value="TreeGrafter"/>
</dbReference>
<dbReference type="InterPro" id="IPR016192">
    <property type="entry name" value="APOBEC/CMP_deaminase_Zn-bd"/>
</dbReference>
<dbReference type="Pfam" id="PF00383">
    <property type="entry name" value="dCMP_cyt_deam_1"/>
    <property type="match status" value="1"/>
</dbReference>
<keyword evidence="5" id="KW-0862">Zinc</keyword>
<dbReference type="RefSeq" id="WP_167210781.1">
    <property type="nucleotide sequence ID" value="NZ_CP050063.1"/>
</dbReference>
<dbReference type="InterPro" id="IPR015517">
    <property type="entry name" value="dCMP_deaminase-rel"/>
</dbReference>
<keyword evidence="3" id="KW-0479">Metal-binding</keyword>
<evidence type="ECO:0000259" key="7">
    <source>
        <dbReference type="PROSITE" id="PS51747"/>
    </source>
</evidence>
<dbReference type="PROSITE" id="PS51747">
    <property type="entry name" value="CYT_DCMP_DEAMINASES_2"/>
    <property type="match status" value="1"/>
</dbReference>
<dbReference type="GO" id="GO:0004132">
    <property type="term" value="F:dCMP deaminase activity"/>
    <property type="evidence" value="ECO:0007669"/>
    <property type="project" value="TreeGrafter"/>
</dbReference>
<dbReference type="InterPro" id="IPR035105">
    <property type="entry name" value="Deoxycytidylate_deaminase_dom"/>
</dbReference>
<sequence length="193" mass="20922">MLLTTHTPEPHAKPRFDDIFMELAVNLARRSHCIKAQVGAVLTRDTRIISIGYNGPPAGTHNCDEEFQGAGCPRDSKGSCSLALHAEENAILYAAKNGSEIEGATIYVTLSPCIACARIIYSMKIARVIYLHSYAEYKGIPSDEGVDFLRRFGVTVEQYEPGEGVTLLAEPPLSGPANAQKTAGTPERDSTLR</sequence>
<gene>
    <name evidence="8" type="ORF">G8759_18920</name>
</gene>
<comment type="cofactor">
    <cofactor evidence="1">
        <name>Zn(2+)</name>
        <dbReference type="ChEBI" id="CHEBI:29105"/>
    </cofactor>
</comment>
<dbReference type="GO" id="GO:0008270">
    <property type="term" value="F:zinc ion binding"/>
    <property type="evidence" value="ECO:0007669"/>
    <property type="project" value="InterPro"/>
</dbReference>
<accession>A0A6G9AQI3</accession>
<evidence type="ECO:0000256" key="4">
    <source>
        <dbReference type="ARBA" id="ARBA00022801"/>
    </source>
</evidence>
<dbReference type="PANTHER" id="PTHR11086:SF18">
    <property type="entry name" value="DEOXYCYTIDYLATE DEAMINASE"/>
    <property type="match status" value="1"/>
</dbReference>
<feature type="region of interest" description="Disordered" evidence="6">
    <location>
        <begin position="169"/>
        <end position="193"/>
    </location>
</feature>
<comment type="similarity">
    <text evidence="2">Belongs to the cytidine and deoxycytidylate deaminase family.</text>
</comment>
<feature type="domain" description="CMP/dCMP-type deaminase" evidence="7">
    <location>
        <begin position="15"/>
        <end position="142"/>
    </location>
</feature>
<dbReference type="PROSITE" id="PS00903">
    <property type="entry name" value="CYT_DCMP_DEAMINASES_1"/>
    <property type="match status" value="1"/>
</dbReference>
<organism evidence="8 9">
    <name type="scientific">Spirosoma aureum</name>
    <dbReference type="NCBI Taxonomy" id="2692134"/>
    <lineage>
        <taxon>Bacteria</taxon>
        <taxon>Pseudomonadati</taxon>
        <taxon>Bacteroidota</taxon>
        <taxon>Cytophagia</taxon>
        <taxon>Cytophagales</taxon>
        <taxon>Cytophagaceae</taxon>
        <taxon>Spirosoma</taxon>
    </lineage>
</organism>
<dbReference type="InterPro" id="IPR002125">
    <property type="entry name" value="CMP_dCMP_dom"/>
</dbReference>
<dbReference type="AlphaFoldDB" id="A0A6G9AQI3"/>
<dbReference type="CDD" id="cd01286">
    <property type="entry name" value="deoxycytidylate_deaminase"/>
    <property type="match status" value="1"/>
</dbReference>
<dbReference type="InterPro" id="IPR016193">
    <property type="entry name" value="Cytidine_deaminase-like"/>
</dbReference>
<protein>
    <submittedName>
        <fullName evidence="8">dCMP deaminase family protein</fullName>
    </submittedName>
</protein>
<evidence type="ECO:0000313" key="9">
    <source>
        <dbReference type="Proteomes" id="UP000501802"/>
    </source>
</evidence>